<dbReference type="SUPFAM" id="SSF102215">
    <property type="entry name" value="Creatininase"/>
    <property type="match status" value="1"/>
</dbReference>
<protein>
    <submittedName>
        <fullName evidence="6">Creatininase family protein</fullName>
    </submittedName>
</protein>
<evidence type="ECO:0000256" key="5">
    <source>
        <dbReference type="ARBA" id="ARBA00024029"/>
    </source>
</evidence>
<comment type="cofactor">
    <cofactor evidence="1">
        <name>Zn(2+)</name>
        <dbReference type="ChEBI" id="CHEBI:29105"/>
    </cofactor>
</comment>
<evidence type="ECO:0000256" key="1">
    <source>
        <dbReference type="ARBA" id="ARBA00001947"/>
    </source>
</evidence>
<dbReference type="RefSeq" id="WP_139094801.1">
    <property type="nucleotide sequence ID" value="NZ_VDFW01000001.1"/>
</dbReference>
<dbReference type="OrthoDB" id="9801445at2"/>
<keyword evidence="3" id="KW-0378">Hydrolase</keyword>
<evidence type="ECO:0000256" key="3">
    <source>
        <dbReference type="ARBA" id="ARBA00022801"/>
    </source>
</evidence>
<dbReference type="Proteomes" id="UP000305546">
    <property type="component" value="Unassembled WGS sequence"/>
</dbReference>
<sequence>MASPDHFVLRSHRLADLTWPEIAGLRQYAPVAIVPLGACEQHGPAMAQRTDTTRAEVVADLVAERLNPRVVVAPVIPVGVSEHHMAFPGTLTLSPVTLQQMVYELVTSLHRHGWRKVFVLTGHGGNNAAVEVAVSRLRGDLPALHIAWSGITPVVSDVASELALSEIRGHSCEIETSQAIFVDPELVLEERLARGSSTVDDLDPAGRLSRSQPGIHFPQGYDALSATGNLGDARAAGKEAGARLITTAVERIAGFLRELLDLPDRKPAIGVEKP</sequence>
<organism evidence="6 7">
    <name type="scientific">Amycolatopsis alkalitolerans</name>
    <dbReference type="NCBI Taxonomy" id="2547244"/>
    <lineage>
        <taxon>Bacteria</taxon>
        <taxon>Bacillati</taxon>
        <taxon>Actinomycetota</taxon>
        <taxon>Actinomycetes</taxon>
        <taxon>Pseudonocardiales</taxon>
        <taxon>Pseudonocardiaceae</taxon>
        <taxon>Amycolatopsis</taxon>
    </lineage>
</organism>
<comment type="caution">
    <text evidence="6">The sequence shown here is derived from an EMBL/GenBank/DDBJ whole genome shotgun (WGS) entry which is preliminary data.</text>
</comment>
<keyword evidence="4" id="KW-0862">Zinc</keyword>
<dbReference type="PANTHER" id="PTHR35005:SF1">
    <property type="entry name" value="2-AMINO-5-FORMYLAMINO-6-RIBOSYLAMINOPYRIMIDIN-4(3H)-ONE 5'-MONOPHOSPHATE DEFORMYLASE"/>
    <property type="match status" value="1"/>
</dbReference>
<dbReference type="GO" id="GO:0016811">
    <property type="term" value="F:hydrolase activity, acting on carbon-nitrogen (but not peptide) bonds, in linear amides"/>
    <property type="evidence" value="ECO:0007669"/>
    <property type="project" value="TreeGrafter"/>
</dbReference>
<evidence type="ECO:0000313" key="7">
    <source>
        <dbReference type="Proteomes" id="UP000305546"/>
    </source>
</evidence>
<dbReference type="PANTHER" id="PTHR35005">
    <property type="entry name" value="3-DEHYDRO-SCYLLO-INOSOSE HYDROLASE"/>
    <property type="match status" value="1"/>
</dbReference>
<dbReference type="AlphaFoldDB" id="A0A5C4MCG6"/>
<reference evidence="6 7" key="1">
    <citation type="submission" date="2019-06" db="EMBL/GenBank/DDBJ databases">
        <title>Amycolatopsis alkalitolerans sp. nov., isolated from Gastrodia elata Blume.</title>
        <authorList>
            <person name="Narsing Rao M.P."/>
            <person name="Li W.J."/>
        </authorList>
    </citation>
    <scope>NUCLEOTIDE SEQUENCE [LARGE SCALE GENOMIC DNA]</scope>
    <source>
        <strain evidence="6 7">SYSUP0005</strain>
    </source>
</reference>
<proteinExistence type="inferred from homology"/>
<evidence type="ECO:0000256" key="2">
    <source>
        <dbReference type="ARBA" id="ARBA00022723"/>
    </source>
</evidence>
<name>A0A5C4MCG6_9PSEU</name>
<evidence type="ECO:0000256" key="4">
    <source>
        <dbReference type="ARBA" id="ARBA00022833"/>
    </source>
</evidence>
<keyword evidence="7" id="KW-1185">Reference proteome</keyword>
<accession>A0A5C4MCG6</accession>
<dbReference type="GO" id="GO:0009231">
    <property type="term" value="P:riboflavin biosynthetic process"/>
    <property type="evidence" value="ECO:0007669"/>
    <property type="project" value="TreeGrafter"/>
</dbReference>
<dbReference type="GO" id="GO:0046872">
    <property type="term" value="F:metal ion binding"/>
    <property type="evidence" value="ECO:0007669"/>
    <property type="project" value="UniProtKB-KW"/>
</dbReference>
<keyword evidence="2" id="KW-0479">Metal-binding</keyword>
<dbReference type="InterPro" id="IPR003785">
    <property type="entry name" value="Creatininase/forma_Hydrolase"/>
</dbReference>
<gene>
    <name evidence="6" type="ORF">FG385_01925</name>
</gene>
<dbReference type="InterPro" id="IPR024087">
    <property type="entry name" value="Creatininase-like_sf"/>
</dbReference>
<comment type="similarity">
    <text evidence="5">Belongs to the creatininase superfamily.</text>
</comment>
<evidence type="ECO:0000313" key="6">
    <source>
        <dbReference type="EMBL" id="TNC29731.1"/>
    </source>
</evidence>
<dbReference type="Gene3D" id="3.40.50.10310">
    <property type="entry name" value="Creatininase"/>
    <property type="match status" value="1"/>
</dbReference>
<dbReference type="EMBL" id="VDFW01000001">
    <property type="protein sequence ID" value="TNC29731.1"/>
    <property type="molecule type" value="Genomic_DNA"/>
</dbReference>
<dbReference type="Pfam" id="PF02633">
    <property type="entry name" value="Creatininase"/>
    <property type="match status" value="1"/>
</dbReference>